<dbReference type="AlphaFoldDB" id="A0A2V4B2P0"/>
<evidence type="ECO:0000256" key="1">
    <source>
        <dbReference type="SAM" id="MobiDB-lite"/>
    </source>
</evidence>
<name>A0A2V4B2P0_9PSEU</name>
<organism evidence="2 3">
    <name type="scientific">Prauserella muralis</name>
    <dbReference type="NCBI Taxonomy" id="588067"/>
    <lineage>
        <taxon>Bacteria</taxon>
        <taxon>Bacillati</taxon>
        <taxon>Actinomycetota</taxon>
        <taxon>Actinomycetes</taxon>
        <taxon>Pseudonocardiales</taxon>
        <taxon>Pseudonocardiaceae</taxon>
        <taxon>Prauserella</taxon>
    </lineage>
</organism>
<dbReference type="RefSeq" id="WP_211330323.1">
    <property type="nucleotide sequence ID" value="NZ_MASW01000002.1"/>
</dbReference>
<keyword evidence="3" id="KW-1185">Reference proteome</keyword>
<accession>A0A2V4B2P0</accession>
<feature type="compositionally biased region" description="Low complexity" evidence="1">
    <location>
        <begin position="311"/>
        <end position="323"/>
    </location>
</feature>
<proteinExistence type="predicted"/>
<gene>
    <name evidence="2" type="ORF">BAY60_13300</name>
</gene>
<feature type="region of interest" description="Disordered" evidence="1">
    <location>
        <begin position="269"/>
        <end position="352"/>
    </location>
</feature>
<comment type="caution">
    <text evidence="2">The sequence shown here is derived from an EMBL/GenBank/DDBJ whole genome shotgun (WGS) entry which is preliminary data.</text>
</comment>
<feature type="region of interest" description="Disordered" evidence="1">
    <location>
        <begin position="1"/>
        <end position="23"/>
    </location>
</feature>
<evidence type="ECO:0000313" key="2">
    <source>
        <dbReference type="EMBL" id="PXY27405.1"/>
    </source>
</evidence>
<reference evidence="2 3" key="1">
    <citation type="submission" date="2016-07" db="EMBL/GenBank/DDBJ databases">
        <title>Draft genome sequence of Prauserella muralis DSM 45305, isolated from a mould-covered wall in an indoor environment.</title>
        <authorList>
            <person name="Ruckert C."/>
            <person name="Albersmeier A."/>
            <person name="Jiang C.-L."/>
            <person name="Jiang Y."/>
            <person name="Kalinowski J."/>
            <person name="Schneider O."/>
            <person name="Winkler A."/>
            <person name="Zotchev S.B."/>
        </authorList>
    </citation>
    <scope>NUCLEOTIDE SEQUENCE [LARGE SCALE GENOMIC DNA]</scope>
    <source>
        <strain evidence="2 3">DSM 45305</strain>
    </source>
</reference>
<dbReference type="EMBL" id="MASW01000002">
    <property type="protein sequence ID" value="PXY27405.1"/>
    <property type="molecule type" value="Genomic_DNA"/>
</dbReference>
<evidence type="ECO:0000313" key="3">
    <source>
        <dbReference type="Proteomes" id="UP000249915"/>
    </source>
</evidence>
<protein>
    <submittedName>
        <fullName evidence="2">Uncharacterized protein</fullName>
    </submittedName>
</protein>
<sequence length="429" mass="47104">MTSELDTVRSGAEPMRLPSEHRLGQGTAIEQSRAIAEVQAAILVARQNPRNTSQAIADMREACKMKRLAERAFFRFSRGGSTVQGASVYLARELARCWGNIQYGVSELRRDDEHGQSEMQAWAWDVQTNARTATIFIVPHKRDKRDGPVKLTDMRDIYENNANAGARRVRECIFSVLPMWFTEEAQEICTRTLEEGGGKPLAQRVADAIAGFEAIGVTVDQLERRLDRPSSRWNSHDMAQLSVTYTSIQRGELDKDEEFPPVRVTTSEVMADLQQPPSPDYVAASTHGRLNGVPQDAPAEQPAEPRPEPEQAPAPEAAEAAPSEPEPEPMPEPDAAPVADTKPRGGEAKASTVQLKKLHAMCNGLKIDGREDRMLFLSGVVGERVASANDLTKDEASRVIEALDRCIRSDEPERAVDAVMAQAPQGSGS</sequence>
<dbReference type="Proteomes" id="UP000249915">
    <property type="component" value="Unassembled WGS sequence"/>
</dbReference>